<gene>
    <name evidence="8" type="ORF">LAMI_0G11694G</name>
</gene>
<protein>
    <recommendedName>
        <fullName evidence="2">peptidylprolyl isomerase</fullName>
        <ecNumber evidence="2">5.2.1.8</ecNumber>
    </recommendedName>
</protein>
<evidence type="ECO:0000313" key="9">
    <source>
        <dbReference type="Proteomes" id="UP000191024"/>
    </source>
</evidence>
<reference evidence="8 9" key="1">
    <citation type="submission" date="2016-03" db="EMBL/GenBank/DDBJ databases">
        <authorList>
            <person name="Devillers H."/>
        </authorList>
    </citation>
    <scope>NUCLEOTIDE SEQUENCE [LARGE SCALE GENOMIC DNA]</scope>
    <source>
        <strain evidence="8">CBS 11717</strain>
    </source>
</reference>
<sequence>MLLKYVLCVLWTLFRAVQCAEKIYEPNPPVTHRVLMTVEYTDQNTLEVKEHDITIELYGTVVEKTVENFQKIAGGIRAVLKGKSEKLDSFTLSYKDTLFHRIIPGFMIQGGNVLPDVGPFSIYGTYFADESFELKHDRPGRVSMANLGKPDSNASQFFITTSTEPIPDLDGKHVVFGQVVAGLEGLIEHVQHVPTDKDDKPLKDVKVKYSLADTLQLANKEELHAKYQEKLKKFKEGDSSQGVTMKAMMAKGKEEEAEMVEELYAKLHHPLLKVLGGLSVVGLLYLLARNRKRIFSKTSNVVSMRHD</sequence>
<evidence type="ECO:0000256" key="2">
    <source>
        <dbReference type="ARBA" id="ARBA00013194"/>
    </source>
</evidence>
<keyword evidence="5" id="KW-0812">Transmembrane</keyword>
<dbReference type="AlphaFoldDB" id="A0A1G4KBB7"/>
<dbReference type="CDD" id="cd00317">
    <property type="entry name" value="cyclophilin"/>
    <property type="match status" value="1"/>
</dbReference>
<accession>A0A1G4KBB7</accession>
<evidence type="ECO:0000256" key="6">
    <source>
        <dbReference type="SAM" id="SignalP"/>
    </source>
</evidence>
<dbReference type="GO" id="GO:0003755">
    <property type="term" value="F:peptidyl-prolyl cis-trans isomerase activity"/>
    <property type="evidence" value="ECO:0007669"/>
    <property type="project" value="UniProtKB-KW"/>
</dbReference>
<evidence type="ECO:0000313" key="8">
    <source>
        <dbReference type="EMBL" id="SCV01467.1"/>
    </source>
</evidence>
<organism evidence="8 9">
    <name type="scientific">Lachancea mirantina</name>
    <dbReference type="NCBI Taxonomy" id="1230905"/>
    <lineage>
        <taxon>Eukaryota</taxon>
        <taxon>Fungi</taxon>
        <taxon>Dikarya</taxon>
        <taxon>Ascomycota</taxon>
        <taxon>Saccharomycotina</taxon>
        <taxon>Saccharomycetes</taxon>
        <taxon>Saccharomycetales</taxon>
        <taxon>Saccharomycetaceae</taxon>
        <taxon>Lachancea</taxon>
    </lineage>
</organism>
<keyword evidence="4" id="KW-0413">Isomerase</keyword>
<dbReference type="PANTHER" id="PTHR11071:SF568">
    <property type="entry name" value="PEPTIDYL-PROLYL CIS-TRANS ISOMERASE CPR4-RELATED"/>
    <property type="match status" value="1"/>
</dbReference>
<dbReference type="GO" id="GO:0016018">
    <property type="term" value="F:cyclosporin A binding"/>
    <property type="evidence" value="ECO:0007669"/>
    <property type="project" value="TreeGrafter"/>
</dbReference>
<dbReference type="InterPro" id="IPR002130">
    <property type="entry name" value="Cyclophilin-type_PPIase_dom"/>
</dbReference>
<dbReference type="InterPro" id="IPR029000">
    <property type="entry name" value="Cyclophilin-like_dom_sf"/>
</dbReference>
<evidence type="ECO:0000256" key="4">
    <source>
        <dbReference type="ARBA" id="ARBA00023235"/>
    </source>
</evidence>
<dbReference type="GO" id="GO:0006457">
    <property type="term" value="P:protein folding"/>
    <property type="evidence" value="ECO:0007669"/>
    <property type="project" value="InterPro"/>
</dbReference>
<evidence type="ECO:0000259" key="7">
    <source>
        <dbReference type="PROSITE" id="PS50072"/>
    </source>
</evidence>
<dbReference type="PRINTS" id="PR00153">
    <property type="entry name" value="CSAPPISMRASE"/>
</dbReference>
<dbReference type="EMBL" id="LT598469">
    <property type="protein sequence ID" value="SCV01467.1"/>
    <property type="molecule type" value="Genomic_DNA"/>
</dbReference>
<dbReference type="OrthoDB" id="193499at2759"/>
<evidence type="ECO:0000256" key="3">
    <source>
        <dbReference type="ARBA" id="ARBA00023110"/>
    </source>
</evidence>
<dbReference type="PROSITE" id="PS50072">
    <property type="entry name" value="CSA_PPIASE_2"/>
    <property type="match status" value="1"/>
</dbReference>
<dbReference type="SUPFAM" id="SSF50891">
    <property type="entry name" value="Cyclophilin-like"/>
    <property type="match status" value="1"/>
</dbReference>
<dbReference type="STRING" id="1230905.A0A1G4KBB7"/>
<feature type="domain" description="PPIase cyclophilin-type" evidence="7">
    <location>
        <begin position="40"/>
        <end position="207"/>
    </location>
</feature>
<dbReference type="PANTHER" id="PTHR11071">
    <property type="entry name" value="PEPTIDYL-PROLYL CIS-TRANS ISOMERASE"/>
    <property type="match status" value="1"/>
</dbReference>
<proteinExistence type="predicted"/>
<dbReference type="GO" id="GO:0005783">
    <property type="term" value="C:endoplasmic reticulum"/>
    <property type="evidence" value="ECO:0007669"/>
    <property type="project" value="TreeGrafter"/>
</dbReference>
<dbReference type="Gene3D" id="2.40.100.10">
    <property type="entry name" value="Cyclophilin-like"/>
    <property type="match status" value="1"/>
</dbReference>
<keyword evidence="6" id="KW-0732">Signal</keyword>
<keyword evidence="5" id="KW-0472">Membrane</keyword>
<name>A0A1G4KBB7_9SACH</name>
<dbReference type="Pfam" id="PF00160">
    <property type="entry name" value="Pro_isomerase"/>
    <property type="match status" value="1"/>
</dbReference>
<evidence type="ECO:0000256" key="1">
    <source>
        <dbReference type="ARBA" id="ARBA00000971"/>
    </source>
</evidence>
<keyword evidence="5" id="KW-1133">Transmembrane helix</keyword>
<dbReference type="Proteomes" id="UP000191024">
    <property type="component" value="Chromosome G"/>
</dbReference>
<feature type="transmembrane region" description="Helical" evidence="5">
    <location>
        <begin position="271"/>
        <end position="288"/>
    </location>
</feature>
<feature type="signal peptide" evidence="6">
    <location>
        <begin position="1"/>
        <end position="19"/>
    </location>
</feature>
<dbReference type="InterPro" id="IPR020892">
    <property type="entry name" value="Cyclophilin-type_PPIase_CS"/>
</dbReference>
<dbReference type="PROSITE" id="PS00170">
    <property type="entry name" value="CSA_PPIASE_1"/>
    <property type="match status" value="1"/>
</dbReference>
<dbReference type="GO" id="GO:0000324">
    <property type="term" value="C:fungal-type vacuole"/>
    <property type="evidence" value="ECO:0007669"/>
    <property type="project" value="TreeGrafter"/>
</dbReference>
<keyword evidence="3" id="KW-0697">Rotamase</keyword>
<evidence type="ECO:0000256" key="5">
    <source>
        <dbReference type="SAM" id="Phobius"/>
    </source>
</evidence>
<keyword evidence="9" id="KW-1185">Reference proteome</keyword>
<feature type="chain" id="PRO_5009236428" description="peptidylprolyl isomerase" evidence="6">
    <location>
        <begin position="20"/>
        <end position="307"/>
    </location>
</feature>
<dbReference type="EC" id="5.2.1.8" evidence="2"/>
<comment type="catalytic activity">
    <reaction evidence="1">
        <text>[protein]-peptidylproline (omega=180) = [protein]-peptidylproline (omega=0)</text>
        <dbReference type="Rhea" id="RHEA:16237"/>
        <dbReference type="Rhea" id="RHEA-COMP:10747"/>
        <dbReference type="Rhea" id="RHEA-COMP:10748"/>
        <dbReference type="ChEBI" id="CHEBI:83833"/>
        <dbReference type="ChEBI" id="CHEBI:83834"/>
        <dbReference type="EC" id="5.2.1.8"/>
    </reaction>
</comment>